<proteinExistence type="predicted"/>
<dbReference type="EMBL" id="MN739448">
    <property type="protein sequence ID" value="QHT05053.1"/>
    <property type="molecule type" value="Genomic_DNA"/>
</dbReference>
<reference evidence="1" key="1">
    <citation type="journal article" date="2020" name="Nature">
        <title>Giant virus diversity and host interactions through global metagenomics.</title>
        <authorList>
            <person name="Schulz F."/>
            <person name="Roux S."/>
            <person name="Paez-Espino D."/>
            <person name="Jungbluth S."/>
            <person name="Walsh D.A."/>
            <person name="Denef V.J."/>
            <person name="McMahon K.D."/>
            <person name="Konstantinidis K.T."/>
            <person name="Eloe-Fadrosh E.A."/>
            <person name="Kyrpides N.C."/>
            <person name="Woyke T."/>
        </authorList>
    </citation>
    <scope>NUCLEOTIDE SEQUENCE</scope>
    <source>
        <strain evidence="1">GVMAG-M-3300021354-14</strain>
    </source>
</reference>
<protein>
    <submittedName>
        <fullName evidence="1">Uncharacterized protein</fullName>
    </submittedName>
</protein>
<evidence type="ECO:0000313" key="1">
    <source>
        <dbReference type="EMBL" id="QHT05053.1"/>
    </source>
</evidence>
<dbReference type="AlphaFoldDB" id="A0A6C0CL81"/>
<name>A0A6C0CL81_9ZZZZ</name>
<accession>A0A6C0CL81</accession>
<organism evidence="1">
    <name type="scientific">viral metagenome</name>
    <dbReference type="NCBI Taxonomy" id="1070528"/>
    <lineage>
        <taxon>unclassified sequences</taxon>
        <taxon>metagenomes</taxon>
        <taxon>organismal metagenomes</taxon>
    </lineage>
</organism>
<sequence length="68" mass="7632">MLQQIAKLIRVVDPESPFESLKQFDWLCMSAGDLIVGVEALSGSECVFHHVLPNLEREFALKKATLCE</sequence>